<evidence type="ECO:0000313" key="6">
    <source>
        <dbReference type="Proteomes" id="UP000694941"/>
    </source>
</evidence>
<dbReference type="PANTHER" id="PTHR21568:SF0">
    <property type="entry name" value="TRNA PSEUDOURIDINE SYNTHASE PUS10"/>
    <property type="match status" value="1"/>
</dbReference>
<gene>
    <name evidence="7" type="primary">LOC106474330</name>
</gene>
<dbReference type="NCBIfam" id="TIGR01213">
    <property type="entry name" value="pseudo_Pus10arc"/>
    <property type="match status" value="1"/>
</dbReference>
<accession>A0ABM1BXD2</accession>
<protein>
    <recommendedName>
        <fullName evidence="2">tRNA pseudouridine(55) synthase</fullName>
        <ecNumber evidence="2">5.4.99.25</ecNumber>
    </recommendedName>
</protein>
<evidence type="ECO:0000259" key="5">
    <source>
        <dbReference type="Pfam" id="PF21238"/>
    </source>
</evidence>
<dbReference type="Gene3D" id="3.30.70.2510">
    <property type="match status" value="1"/>
</dbReference>
<dbReference type="RefSeq" id="XP_013790475.2">
    <property type="nucleotide sequence ID" value="XM_013935021.2"/>
</dbReference>
<evidence type="ECO:0000256" key="1">
    <source>
        <dbReference type="ARBA" id="ARBA00009652"/>
    </source>
</evidence>
<evidence type="ECO:0000256" key="2">
    <source>
        <dbReference type="ARBA" id="ARBA00012787"/>
    </source>
</evidence>
<evidence type="ECO:0000256" key="4">
    <source>
        <dbReference type="ARBA" id="ARBA00023235"/>
    </source>
</evidence>
<dbReference type="PANTHER" id="PTHR21568">
    <property type="entry name" value="TRNA PSEUDOURIDINE SYNTHASE PUS10"/>
    <property type="match status" value="1"/>
</dbReference>
<dbReference type="GeneID" id="106474330"/>
<keyword evidence="4" id="KW-0413">Isomerase</keyword>
<dbReference type="InterPro" id="IPR048741">
    <property type="entry name" value="Pus10-like_C"/>
</dbReference>
<dbReference type="EC" id="5.4.99.25" evidence="2"/>
<dbReference type="InterPro" id="IPR020103">
    <property type="entry name" value="PsdUridine_synth_cat_dom_sf"/>
</dbReference>
<evidence type="ECO:0000256" key="3">
    <source>
        <dbReference type="ARBA" id="ARBA00022694"/>
    </source>
</evidence>
<keyword evidence="6" id="KW-1185">Reference proteome</keyword>
<proteinExistence type="inferred from homology"/>
<comment type="similarity">
    <text evidence="1">Belongs to the pseudouridine synthase Pus10 family.</text>
</comment>
<dbReference type="Gene3D" id="3.30.70.3190">
    <property type="match status" value="1"/>
</dbReference>
<name>A0ABM1BXD2_LIMPO</name>
<feature type="non-terminal residue" evidence="7">
    <location>
        <position position="1"/>
    </location>
</feature>
<feature type="domain" description="Pus10-like C-terminal" evidence="5">
    <location>
        <begin position="55"/>
        <end position="286"/>
    </location>
</feature>
<dbReference type="SUPFAM" id="SSF55120">
    <property type="entry name" value="Pseudouridine synthase"/>
    <property type="match status" value="1"/>
</dbReference>
<dbReference type="InterPro" id="IPR039894">
    <property type="entry name" value="Pus10-like"/>
</dbReference>
<dbReference type="Proteomes" id="UP000694941">
    <property type="component" value="Unplaced"/>
</dbReference>
<sequence length="295" mass="34152">FQRQKNLEVFTRSAVLRALNVIPEDKLKLNSTFPPQVTAFPCQYENISCTHSPLYLAGRYNKYSRELCQTPWLIEGEKKMETSVQDLIVDVVNKFIVADKIVFSSSGREDVDVRMLGEGRPFVLELLNPRSRDVSQEFINKIEETINESTNEIAVRDLQDVRKEDIHMLKEGEEEKRKMYSAVCIMNRPLTKDDIEQLTGLKNVKIQQKTPLRVLHRRPLAVRERVIYEMLAEKMDEHRFQLNLSTQAGTYVKEFVHGDFGRTVPHLGSILGAETDIIELDVQCIDLNWPPHKKI</sequence>
<keyword evidence="3" id="KW-0819">tRNA processing</keyword>
<evidence type="ECO:0000313" key="7">
    <source>
        <dbReference type="RefSeq" id="XP_013790475.2"/>
    </source>
</evidence>
<organism evidence="6 7">
    <name type="scientific">Limulus polyphemus</name>
    <name type="common">Atlantic horseshoe crab</name>
    <dbReference type="NCBI Taxonomy" id="6850"/>
    <lineage>
        <taxon>Eukaryota</taxon>
        <taxon>Metazoa</taxon>
        <taxon>Ecdysozoa</taxon>
        <taxon>Arthropoda</taxon>
        <taxon>Chelicerata</taxon>
        <taxon>Merostomata</taxon>
        <taxon>Xiphosura</taxon>
        <taxon>Limulidae</taxon>
        <taxon>Limulus</taxon>
    </lineage>
</organism>
<dbReference type="Pfam" id="PF21238">
    <property type="entry name" value="Pus10_C"/>
    <property type="match status" value="1"/>
</dbReference>
<reference evidence="7" key="1">
    <citation type="submission" date="2025-08" db="UniProtKB">
        <authorList>
            <consortium name="RefSeq"/>
        </authorList>
    </citation>
    <scope>IDENTIFICATION</scope>
    <source>
        <tissue evidence="7">Muscle</tissue>
    </source>
</reference>